<sequence>MIADRSSIHDRPDEIDSREQAGHWEGDLMICKRTRPVLVLTERKSRYVIVSKLIPKRDCYDR</sequence>
<evidence type="ECO:0008006" key="4">
    <source>
        <dbReference type="Google" id="ProtNLM"/>
    </source>
</evidence>
<name>A0A1C3RG74_9PROT</name>
<accession>A0A1C3RG74</accession>
<feature type="region of interest" description="Disordered" evidence="1">
    <location>
        <begin position="1"/>
        <end position="20"/>
    </location>
</feature>
<dbReference type="STRING" id="1867952.MTBPR1_20151"/>
<reference evidence="2 3" key="1">
    <citation type="submission" date="2016-07" db="EMBL/GenBank/DDBJ databases">
        <authorList>
            <person name="Lefevre C.T."/>
        </authorList>
    </citation>
    <scope>NUCLEOTIDE SEQUENCE [LARGE SCALE GENOMIC DNA]</scope>
    <source>
        <strain evidence="2">PR1</strain>
    </source>
</reference>
<protein>
    <recommendedName>
        <fullName evidence="4">Transposase</fullName>
    </recommendedName>
</protein>
<keyword evidence="3" id="KW-1185">Reference proteome</keyword>
<evidence type="ECO:0000256" key="1">
    <source>
        <dbReference type="SAM" id="MobiDB-lite"/>
    </source>
</evidence>
<evidence type="ECO:0000313" key="2">
    <source>
        <dbReference type="EMBL" id="SCA56303.1"/>
    </source>
</evidence>
<dbReference type="EMBL" id="FLYE01000012">
    <property type="protein sequence ID" value="SCA56303.1"/>
    <property type="molecule type" value="Genomic_DNA"/>
</dbReference>
<organism evidence="2 3">
    <name type="scientific">Candidatus Terasakiella magnetica</name>
    <dbReference type="NCBI Taxonomy" id="1867952"/>
    <lineage>
        <taxon>Bacteria</taxon>
        <taxon>Pseudomonadati</taxon>
        <taxon>Pseudomonadota</taxon>
        <taxon>Alphaproteobacteria</taxon>
        <taxon>Rhodospirillales</taxon>
        <taxon>Terasakiellaceae</taxon>
        <taxon>Terasakiella</taxon>
    </lineage>
</organism>
<dbReference type="OrthoDB" id="9803231at2"/>
<evidence type="ECO:0000313" key="3">
    <source>
        <dbReference type="Proteomes" id="UP000231658"/>
    </source>
</evidence>
<proteinExistence type="predicted"/>
<dbReference type="RefSeq" id="WP_069186976.1">
    <property type="nucleotide sequence ID" value="NZ_FLYE01000012.1"/>
</dbReference>
<dbReference type="AlphaFoldDB" id="A0A1C3RG74"/>
<gene>
    <name evidence="2" type="ORF">MTBPR1_20151</name>
</gene>
<dbReference type="Proteomes" id="UP000231658">
    <property type="component" value="Unassembled WGS sequence"/>
</dbReference>